<dbReference type="AlphaFoldDB" id="A0A8J2K8B6"/>
<feature type="compositionally biased region" description="Polar residues" evidence="1">
    <location>
        <begin position="46"/>
        <end position="70"/>
    </location>
</feature>
<reference evidence="2" key="1">
    <citation type="submission" date="2021-06" db="EMBL/GenBank/DDBJ databases">
        <authorList>
            <person name="Hodson N. C."/>
            <person name="Mongue J. A."/>
            <person name="Jaron S. K."/>
        </authorList>
    </citation>
    <scope>NUCLEOTIDE SEQUENCE</scope>
</reference>
<feature type="region of interest" description="Disordered" evidence="1">
    <location>
        <begin position="1"/>
        <end position="70"/>
    </location>
</feature>
<dbReference type="Proteomes" id="UP000708208">
    <property type="component" value="Unassembled WGS sequence"/>
</dbReference>
<proteinExistence type="predicted"/>
<sequence length="70" mass="7229">MSSSGLSSREASSSKSDISLSRGGTGSGGKNRNPRQSKKPSKTRKTNSTGSNSTIKGSANKKPTTKTQKV</sequence>
<feature type="compositionally biased region" description="Low complexity" evidence="1">
    <location>
        <begin position="1"/>
        <end position="19"/>
    </location>
</feature>
<protein>
    <submittedName>
        <fullName evidence="2">Uncharacterized protein</fullName>
    </submittedName>
</protein>
<name>A0A8J2K8B6_9HEXA</name>
<evidence type="ECO:0000256" key="1">
    <source>
        <dbReference type="SAM" id="MobiDB-lite"/>
    </source>
</evidence>
<accession>A0A8J2K8B6</accession>
<feature type="compositionally biased region" description="Basic residues" evidence="1">
    <location>
        <begin position="32"/>
        <end position="45"/>
    </location>
</feature>
<gene>
    <name evidence="2" type="ORF">AFUS01_LOCUS10424</name>
</gene>
<evidence type="ECO:0000313" key="2">
    <source>
        <dbReference type="EMBL" id="CAG7721193.1"/>
    </source>
</evidence>
<organism evidence="2 3">
    <name type="scientific">Allacma fusca</name>
    <dbReference type="NCBI Taxonomy" id="39272"/>
    <lineage>
        <taxon>Eukaryota</taxon>
        <taxon>Metazoa</taxon>
        <taxon>Ecdysozoa</taxon>
        <taxon>Arthropoda</taxon>
        <taxon>Hexapoda</taxon>
        <taxon>Collembola</taxon>
        <taxon>Symphypleona</taxon>
        <taxon>Sminthuridae</taxon>
        <taxon>Allacma</taxon>
    </lineage>
</organism>
<comment type="caution">
    <text evidence="2">The sequence shown here is derived from an EMBL/GenBank/DDBJ whole genome shotgun (WGS) entry which is preliminary data.</text>
</comment>
<dbReference type="EMBL" id="CAJVCH010077347">
    <property type="protein sequence ID" value="CAG7721193.1"/>
    <property type="molecule type" value="Genomic_DNA"/>
</dbReference>
<keyword evidence="3" id="KW-1185">Reference proteome</keyword>
<evidence type="ECO:0000313" key="3">
    <source>
        <dbReference type="Proteomes" id="UP000708208"/>
    </source>
</evidence>